<proteinExistence type="predicted"/>
<keyword evidence="2" id="KW-1185">Reference proteome</keyword>
<reference evidence="1 2" key="1">
    <citation type="submission" date="2014-04" db="EMBL/GenBank/DDBJ databases">
        <authorList>
            <consortium name="DOE Joint Genome Institute"/>
            <person name="Kuo A."/>
            <person name="Tarkka M."/>
            <person name="Buscot F."/>
            <person name="Kohler A."/>
            <person name="Nagy L.G."/>
            <person name="Floudas D."/>
            <person name="Copeland A."/>
            <person name="Barry K.W."/>
            <person name="Cichocki N."/>
            <person name="Veneault-Fourrey C."/>
            <person name="LaButti K."/>
            <person name="Lindquist E.A."/>
            <person name="Lipzen A."/>
            <person name="Lundell T."/>
            <person name="Morin E."/>
            <person name="Murat C."/>
            <person name="Sun H."/>
            <person name="Tunlid A."/>
            <person name="Henrissat B."/>
            <person name="Grigoriev I.V."/>
            <person name="Hibbett D.S."/>
            <person name="Martin F."/>
            <person name="Nordberg H.P."/>
            <person name="Cantor M.N."/>
            <person name="Hua S.X."/>
        </authorList>
    </citation>
    <scope>NUCLEOTIDE SEQUENCE [LARGE SCALE GENOMIC DNA]</scope>
    <source>
        <strain evidence="1 2">F 1598</strain>
    </source>
</reference>
<organism evidence="1 2">
    <name type="scientific">Piloderma croceum (strain F 1598)</name>
    <dbReference type="NCBI Taxonomy" id="765440"/>
    <lineage>
        <taxon>Eukaryota</taxon>
        <taxon>Fungi</taxon>
        <taxon>Dikarya</taxon>
        <taxon>Basidiomycota</taxon>
        <taxon>Agaricomycotina</taxon>
        <taxon>Agaricomycetes</taxon>
        <taxon>Agaricomycetidae</taxon>
        <taxon>Atheliales</taxon>
        <taxon>Atheliaceae</taxon>
        <taxon>Piloderma</taxon>
    </lineage>
</organism>
<evidence type="ECO:0000313" key="2">
    <source>
        <dbReference type="Proteomes" id="UP000054166"/>
    </source>
</evidence>
<reference evidence="2" key="2">
    <citation type="submission" date="2015-01" db="EMBL/GenBank/DDBJ databases">
        <title>Evolutionary Origins and Diversification of the Mycorrhizal Mutualists.</title>
        <authorList>
            <consortium name="DOE Joint Genome Institute"/>
            <consortium name="Mycorrhizal Genomics Consortium"/>
            <person name="Kohler A."/>
            <person name="Kuo A."/>
            <person name="Nagy L.G."/>
            <person name="Floudas D."/>
            <person name="Copeland A."/>
            <person name="Barry K.W."/>
            <person name="Cichocki N."/>
            <person name="Veneault-Fourrey C."/>
            <person name="LaButti K."/>
            <person name="Lindquist E.A."/>
            <person name="Lipzen A."/>
            <person name="Lundell T."/>
            <person name="Morin E."/>
            <person name="Murat C."/>
            <person name="Riley R."/>
            <person name="Ohm R."/>
            <person name="Sun H."/>
            <person name="Tunlid A."/>
            <person name="Henrissat B."/>
            <person name="Grigoriev I.V."/>
            <person name="Hibbett D.S."/>
            <person name="Martin F."/>
        </authorList>
    </citation>
    <scope>NUCLEOTIDE SEQUENCE [LARGE SCALE GENOMIC DNA]</scope>
    <source>
        <strain evidence="2">F 1598</strain>
    </source>
</reference>
<dbReference type="EMBL" id="KN833004">
    <property type="protein sequence ID" value="KIM80439.1"/>
    <property type="molecule type" value="Genomic_DNA"/>
</dbReference>
<gene>
    <name evidence="1" type="ORF">PILCRDRAFT_9621</name>
</gene>
<accession>A0A0C3FKG3</accession>
<dbReference type="Proteomes" id="UP000054166">
    <property type="component" value="Unassembled WGS sequence"/>
</dbReference>
<protein>
    <submittedName>
        <fullName evidence="1">Uncharacterized protein</fullName>
    </submittedName>
</protein>
<dbReference type="AlphaFoldDB" id="A0A0C3FKG3"/>
<dbReference type="InParanoid" id="A0A0C3FKG3"/>
<dbReference type="HOGENOM" id="CLU_2284165_0_0_1"/>
<sequence length="102" mass="11302">VNPKWRAHTADGRLSQSGEGDWEVLRKPGLNGLLSVIVFLKFWVDAIEQEEVAGGDLATVRVDWAWFVSDACFVVKSLLGDTTRKRAADTPAFEEMAPAKKK</sequence>
<dbReference type="OrthoDB" id="2803783at2759"/>
<evidence type="ECO:0000313" key="1">
    <source>
        <dbReference type="EMBL" id="KIM80439.1"/>
    </source>
</evidence>
<name>A0A0C3FKG3_PILCF</name>
<feature type="non-terminal residue" evidence="1">
    <location>
        <position position="1"/>
    </location>
</feature>